<dbReference type="EMBL" id="LATX01001549">
    <property type="protein sequence ID" value="KTB40799.1"/>
    <property type="molecule type" value="Genomic_DNA"/>
</dbReference>
<protein>
    <submittedName>
        <fullName evidence="2">Uncharacterized protein</fullName>
    </submittedName>
</protein>
<organism evidence="2 3">
    <name type="scientific">Moniliophthora roreri</name>
    <name type="common">Frosty pod rot fungus</name>
    <name type="synonym">Monilia roreri</name>
    <dbReference type="NCBI Taxonomy" id="221103"/>
    <lineage>
        <taxon>Eukaryota</taxon>
        <taxon>Fungi</taxon>
        <taxon>Dikarya</taxon>
        <taxon>Basidiomycota</taxon>
        <taxon>Agaricomycotina</taxon>
        <taxon>Agaricomycetes</taxon>
        <taxon>Agaricomycetidae</taxon>
        <taxon>Agaricales</taxon>
        <taxon>Marasmiineae</taxon>
        <taxon>Marasmiaceae</taxon>
        <taxon>Moniliophthora</taxon>
    </lineage>
</organism>
<proteinExistence type="predicted"/>
<dbReference type="PANTHER" id="PTHR34365">
    <property type="entry name" value="ENOLASE (DUF1399)"/>
    <property type="match status" value="1"/>
</dbReference>
<dbReference type="AlphaFoldDB" id="A0A0W0FWR8"/>
<dbReference type="PANTHER" id="PTHR34365:SF7">
    <property type="entry name" value="GLYCINE-RICH DOMAIN-CONTAINING PROTEIN 1"/>
    <property type="match status" value="1"/>
</dbReference>
<feature type="region of interest" description="Disordered" evidence="1">
    <location>
        <begin position="485"/>
        <end position="507"/>
    </location>
</feature>
<accession>A0A0W0FWR8</accession>
<sequence length="575" mass="65027">MNSQSNIQKPYKIGPRFTASLVAISRIKVHLNLLHAFAGLKTRVKRLEGHGLQAIPEGEDQRWAWFVGLAVERFELWCKWTHDKTLDLQSLLALHLPPIDVVMVWHSYCLNPAWYQEDIKRVHSLRFLQNFSRLFEKHYDEITEYLLSSPLETRVNEWIRGTQLPFDPIESTNFLVTKSITCPRCRTVLNVELMKDEGTGYLQANFVAKCTSRFQCPEITKSSLAARKLARDISTNGTCNSMKFYQTYIAGTLYRPKDPYDYARARNIKDRILQANTLLDPERRRQHPPKLHNPMKDTYAYTVKPTQREWELAILKRVKFSLESLLHEIRQPFSGAGRRVEPLFSRIKSAYTDDKPWSIDLVGAVLRQGSFIKKREDLCWTGSSFFDEVKGNQILQHAVKRYHGFLDLLHGNPSSFFVPTVDIDLVWHTHQLTGSKYEKDCREFLRRFLDHNDNVGRLHLASGFQRTCKAWEKRFNVPYAQLSDSSSSIAEPAPSIEFPEGDPTKKKEDRKCDWAEMIEPIPDLVDSLRALSAANHHSTSCVVGDGGACASCGGGGGGGCGGGGCGGGGCGGCGG</sequence>
<name>A0A0W0FWR8_MONRR</name>
<reference evidence="2 3" key="1">
    <citation type="submission" date="2015-12" db="EMBL/GenBank/DDBJ databases">
        <title>Draft genome sequence of Moniliophthora roreri, the causal agent of frosty pod rot of cacao.</title>
        <authorList>
            <person name="Aime M.C."/>
            <person name="Diaz-Valderrama J.R."/>
            <person name="Kijpornyongpan T."/>
            <person name="Phillips-Mora W."/>
        </authorList>
    </citation>
    <scope>NUCLEOTIDE SEQUENCE [LARGE SCALE GENOMIC DNA]</scope>
    <source>
        <strain evidence="2 3">MCA 2952</strain>
    </source>
</reference>
<evidence type="ECO:0000313" key="3">
    <source>
        <dbReference type="Proteomes" id="UP000054988"/>
    </source>
</evidence>
<comment type="caution">
    <text evidence="2">The sequence shown here is derived from an EMBL/GenBank/DDBJ whole genome shotgun (WGS) entry which is preliminary data.</text>
</comment>
<evidence type="ECO:0000313" key="2">
    <source>
        <dbReference type="EMBL" id="KTB40799.1"/>
    </source>
</evidence>
<dbReference type="Pfam" id="PF07173">
    <property type="entry name" value="GRDP-like"/>
    <property type="match status" value="1"/>
</dbReference>
<dbReference type="Proteomes" id="UP000054988">
    <property type="component" value="Unassembled WGS sequence"/>
</dbReference>
<feature type="compositionally biased region" description="Low complexity" evidence="1">
    <location>
        <begin position="485"/>
        <end position="497"/>
    </location>
</feature>
<gene>
    <name evidence="2" type="ORF">WG66_6622</name>
</gene>
<evidence type="ECO:0000256" key="1">
    <source>
        <dbReference type="SAM" id="MobiDB-lite"/>
    </source>
</evidence>
<dbReference type="InterPro" id="IPR009836">
    <property type="entry name" value="GRDP-like"/>
</dbReference>
<dbReference type="eggNOG" id="ENOG502QRQZ">
    <property type="taxonomic scope" value="Eukaryota"/>
</dbReference>